<dbReference type="OMA" id="HESNFYR"/>
<name>A0A200PYV4_MACCD</name>
<reference evidence="1 2" key="1">
    <citation type="journal article" date="2017" name="Mol. Plant">
        <title>The Genome of Medicinal Plant Macleaya cordata Provides New Insights into Benzylisoquinoline Alkaloids Metabolism.</title>
        <authorList>
            <person name="Liu X."/>
            <person name="Liu Y."/>
            <person name="Huang P."/>
            <person name="Ma Y."/>
            <person name="Qing Z."/>
            <person name="Tang Q."/>
            <person name="Cao H."/>
            <person name="Cheng P."/>
            <person name="Zheng Y."/>
            <person name="Yuan Z."/>
            <person name="Zhou Y."/>
            <person name="Liu J."/>
            <person name="Tang Z."/>
            <person name="Zhuo Y."/>
            <person name="Zhang Y."/>
            <person name="Yu L."/>
            <person name="Huang J."/>
            <person name="Yang P."/>
            <person name="Peng Q."/>
            <person name="Zhang J."/>
            <person name="Jiang W."/>
            <person name="Zhang Z."/>
            <person name="Lin K."/>
            <person name="Ro D.K."/>
            <person name="Chen X."/>
            <person name="Xiong X."/>
            <person name="Shang Y."/>
            <person name="Huang S."/>
            <person name="Zeng J."/>
        </authorList>
    </citation>
    <scope>NUCLEOTIDE SEQUENCE [LARGE SCALE GENOMIC DNA]</scope>
    <source>
        <strain evidence="2">cv. BLH2017</strain>
        <tissue evidence="1">Root</tissue>
    </source>
</reference>
<sequence length="131" mass="14707">MNRRVRTHCRSSSSKDEGFQRYLKPGALAQLRNSRINSRSQRPDLHSQISLYRSSSLLISSATETNFQTQISTIDGFPCFSGRIYSPRFPQRKKLVASKSVFFLNSSPSSPLSGSSDSVMDVLNTEIFVSH</sequence>
<dbReference type="PANTHER" id="PTHR35495:SF1">
    <property type="entry name" value="OS06G0679600 PROTEIN"/>
    <property type="match status" value="1"/>
</dbReference>
<comment type="caution">
    <text evidence="1">The sequence shown here is derived from an EMBL/GenBank/DDBJ whole genome shotgun (WGS) entry which is preliminary data.</text>
</comment>
<dbReference type="AlphaFoldDB" id="A0A200PYV4"/>
<accession>A0A200PYV4</accession>
<dbReference type="Proteomes" id="UP000195402">
    <property type="component" value="Unassembled WGS sequence"/>
</dbReference>
<organism evidence="1 2">
    <name type="scientific">Macleaya cordata</name>
    <name type="common">Five-seeded plume-poppy</name>
    <name type="synonym">Bocconia cordata</name>
    <dbReference type="NCBI Taxonomy" id="56857"/>
    <lineage>
        <taxon>Eukaryota</taxon>
        <taxon>Viridiplantae</taxon>
        <taxon>Streptophyta</taxon>
        <taxon>Embryophyta</taxon>
        <taxon>Tracheophyta</taxon>
        <taxon>Spermatophyta</taxon>
        <taxon>Magnoliopsida</taxon>
        <taxon>Ranunculales</taxon>
        <taxon>Papaveraceae</taxon>
        <taxon>Papaveroideae</taxon>
        <taxon>Macleaya</taxon>
    </lineage>
</organism>
<evidence type="ECO:0000313" key="1">
    <source>
        <dbReference type="EMBL" id="OVA03377.1"/>
    </source>
</evidence>
<proteinExistence type="predicted"/>
<dbReference type="FunCoup" id="A0A200PYV4">
    <property type="interactions" value="698"/>
</dbReference>
<dbReference type="EMBL" id="MVGT01003688">
    <property type="protein sequence ID" value="OVA03377.1"/>
    <property type="molecule type" value="Genomic_DNA"/>
</dbReference>
<keyword evidence="2" id="KW-1185">Reference proteome</keyword>
<dbReference type="STRING" id="56857.A0A200PYV4"/>
<gene>
    <name evidence="1" type="ORF">BVC80_205g5</name>
</gene>
<protein>
    <submittedName>
        <fullName evidence="1">Uncharacterized protein</fullName>
    </submittedName>
</protein>
<dbReference type="OrthoDB" id="1924680at2759"/>
<dbReference type="InParanoid" id="A0A200PYV4"/>
<evidence type="ECO:0000313" key="2">
    <source>
        <dbReference type="Proteomes" id="UP000195402"/>
    </source>
</evidence>
<dbReference type="PANTHER" id="PTHR35495">
    <property type="entry name" value="OS06G0679600 PROTEIN"/>
    <property type="match status" value="1"/>
</dbReference>